<dbReference type="AlphaFoldDB" id="A0A246WPY8"/>
<feature type="domain" description="Methyltransferase type 11" evidence="2">
    <location>
        <begin position="34"/>
        <end position="79"/>
    </location>
</feature>
<accession>A0A246WPY8</accession>
<dbReference type="RefSeq" id="WP_088751745.1">
    <property type="nucleotide sequence ID" value="NZ_NJGU01000008.1"/>
</dbReference>
<dbReference type="PANTHER" id="PTHR22916:SF3">
    <property type="entry name" value="UDP-GLCNAC:BETAGAL BETA-1,3-N-ACETYLGLUCOSAMINYLTRANSFERASE-LIKE PROTEIN 1"/>
    <property type="match status" value="1"/>
</dbReference>
<sequence length="445" mass="50706">MHPIYLHLGCGGKRFEGFVNIDLDAPGADMHLNLTKQLPWERGTVTGIYSEHFFEHVGANQGIRLLHECHRVLKPGGIVRFAMPDLEYMIGDYVNNQIHPDWARFGMPWTSSRCQRLNIAMRWWGHEWIYDEEELVRIGKLVGLEVVGRCQYGVSSDPMMNNREYRESSQLIVEFRKPQRQIPAGADPLVSIVMPSYKAAYFRQALESAIAQTYRNIEILITDDCPTDAIENIVREYRESDDRIRYMRNPKAGTDIGRSNHCLCFEQARGEFIKFLNDDDLLAPNCVERMVAAFAGNPDITLATSKRQRIDRDGNFLPDITATQLPVQADSVIDGLSLGTALLSTQVNFVGEPSTVMFRKAELAEIKPDFMSVDNQEISWASDVAIYINLALKGSTVYLTEALSFFRIHEQQGQVVSAVAAQEESTRCWNILRDFWTRNEFNRAI</sequence>
<organism evidence="3 4">
    <name type="scientific">Herbaspirillum robiniae</name>
    <dbReference type="NCBI Taxonomy" id="2014887"/>
    <lineage>
        <taxon>Bacteria</taxon>
        <taxon>Pseudomonadati</taxon>
        <taxon>Pseudomonadota</taxon>
        <taxon>Betaproteobacteria</taxon>
        <taxon>Burkholderiales</taxon>
        <taxon>Oxalobacteraceae</taxon>
        <taxon>Herbaspirillum</taxon>
    </lineage>
</organism>
<comment type="caution">
    <text evidence="3">The sequence shown here is derived from an EMBL/GenBank/DDBJ whole genome shotgun (WGS) entry which is preliminary data.</text>
</comment>
<dbReference type="InterPro" id="IPR029063">
    <property type="entry name" value="SAM-dependent_MTases_sf"/>
</dbReference>
<dbReference type="Gene3D" id="3.90.550.10">
    <property type="entry name" value="Spore Coat Polysaccharide Biosynthesis Protein SpsA, Chain A"/>
    <property type="match status" value="1"/>
</dbReference>
<dbReference type="InterPro" id="IPR001173">
    <property type="entry name" value="Glyco_trans_2-like"/>
</dbReference>
<evidence type="ECO:0000259" key="2">
    <source>
        <dbReference type="Pfam" id="PF08241"/>
    </source>
</evidence>
<evidence type="ECO:0000313" key="3">
    <source>
        <dbReference type="EMBL" id="OWY28115.1"/>
    </source>
</evidence>
<evidence type="ECO:0000313" key="4">
    <source>
        <dbReference type="Proteomes" id="UP000197596"/>
    </source>
</evidence>
<dbReference type="Pfam" id="PF08241">
    <property type="entry name" value="Methyltransf_11"/>
    <property type="match status" value="1"/>
</dbReference>
<protein>
    <submittedName>
        <fullName evidence="3">Glycosyl transferase</fullName>
    </submittedName>
</protein>
<dbReference type="Pfam" id="PF00535">
    <property type="entry name" value="Glycos_transf_2"/>
    <property type="match status" value="1"/>
</dbReference>
<dbReference type="GO" id="GO:0016758">
    <property type="term" value="F:hexosyltransferase activity"/>
    <property type="evidence" value="ECO:0007669"/>
    <property type="project" value="UniProtKB-ARBA"/>
</dbReference>
<dbReference type="SUPFAM" id="SSF53335">
    <property type="entry name" value="S-adenosyl-L-methionine-dependent methyltransferases"/>
    <property type="match status" value="1"/>
</dbReference>
<dbReference type="InterPro" id="IPR029044">
    <property type="entry name" value="Nucleotide-diphossugar_trans"/>
</dbReference>
<dbReference type="Proteomes" id="UP000197596">
    <property type="component" value="Unassembled WGS sequence"/>
</dbReference>
<dbReference type="InterPro" id="IPR013216">
    <property type="entry name" value="Methyltransf_11"/>
</dbReference>
<dbReference type="SUPFAM" id="SSF53448">
    <property type="entry name" value="Nucleotide-diphospho-sugar transferases"/>
    <property type="match status" value="1"/>
</dbReference>
<keyword evidence="3" id="KW-0808">Transferase</keyword>
<reference evidence="3 4" key="1">
    <citation type="submission" date="2017-06" db="EMBL/GenBank/DDBJ databases">
        <title>Herbaspirillum phytohormonus sp. nov., isolated from the root nodule of Robinia pseudoacacia in lead-zinc mine.</title>
        <authorList>
            <person name="Fan M."/>
            <person name="Lin Y."/>
        </authorList>
    </citation>
    <scope>NUCLEOTIDE SEQUENCE [LARGE SCALE GENOMIC DNA]</scope>
    <source>
        <strain evidence="3 4">HZ10</strain>
    </source>
</reference>
<gene>
    <name evidence="3" type="ORF">CEJ42_15955</name>
</gene>
<dbReference type="CDD" id="cd02440">
    <property type="entry name" value="AdoMet_MTases"/>
    <property type="match status" value="1"/>
</dbReference>
<dbReference type="EMBL" id="NJGU01000008">
    <property type="protein sequence ID" value="OWY28115.1"/>
    <property type="molecule type" value="Genomic_DNA"/>
</dbReference>
<evidence type="ECO:0000259" key="1">
    <source>
        <dbReference type="Pfam" id="PF00535"/>
    </source>
</evidence>
<dbReference type="GO" id="GO:0008757">
    <property type="term" value="F:S-adenosylmethionine-dependent methyltransferase activity"/>
    <property type="evidence" value="ECO:0007669"/>
    <property type="project" value="InterPro"/>
</dbReference>
<dbReference type="Gene3D" id="3.40.50.150">
    <property type="entry name" value="Vaccinia Virus protein VP39"/>
    <property type="match status" value="1"/>
</dbReference>
<name>A0A246WPY8_9BURK</name>
<proteinExistence type="predicted"/>
<feature type="domain" description="Glycosyltransferase 2-like" evidence="1">
    <location>
        <begin position="191"/>
        <end position="317"/>
    </location>
</feature>
<dbReference type="PANTHER" id="PTHR22916">
    <property type="entry name" value="GLYCOSYLTRANSFERASE"/>
    <property type="match status" value="1"/>
</dbReference>